<dbReference type="PANTHER" id="PTHR33164">
    <property type="entry name" value="TRANSCRIPTIONAL REGULATOR, MARR FAMILY"/>
    <property type="match status" value="1"/>
</dbReference>
<dbReference type="Proteomes" id="UP000323886">
    <property type="component" value="Unassembled WGS sequence"/>
</dbReference>
<dbReference type="GO" id="GO:0003700">
    <property type="term" value="F:DNA-binding transcription factor activity"/>
    <property type="evidence" value="ECO:0007669"/>
    <property type="project" value="InterPro"/>
</dbReference>
<dbReference type="InterPro" id="IPR039422">
    <property type="entry name" value="MarR/SlyA-like"/>
</dbReference>
<dbReference type="InterPro" id="IPR036388">
    <property type="entry name" value="WH-like_DNA-bd_sf"/>
</dbReference>
<proteinExistence type="predicted"/>
<dbReference type="PANTHER" id="PTHR33164:SF89">
    <property type="entry name" value="MARR FAMILY REGULATORY PROTEIN"/>
    <property type="match status" value="1"/>
</dbReference>
<dbReference type="PROSITE" id="PS50995">
    <property type="entry name" value="HTH_MARR_2"/>
    <property type="match status" value="1"/>
</dbReference>
<accession>A0A5M6I5U2</accession>
<feature type="region of interest" description="Disordered" evidence="1">
    <location>
        <begin position="1"/>
        <end position="26"/>
    </location>
</feature>
<dbReference type="AlphaFoldDB" id="A0A5M6I5U2"/>
<dbReference type="GO" id="GO:0006950">
    <property type="term" value="P:response to stress"/>
    <property type="evidence" value="ECO:0007669"/>
    <property type="project" value="TreeGrafter"/>
</dbReference>
<name>A0A5M6I5U2_9HYPH</name>
<evidence type="ECO:0000313" key="3">
    <source>
        <dbReference type="EMBL" id="KAA5603532.1"/>
    </source>
</evidence>
<dbReference type="SMART" id="SM00347">
    <property type="entry name" value="HTH_MARR"/>
    <property type="match status" value="1"/>
</dbReference>
<protein>
    <submittedName>
        <fullName evidence="3">MarR family transcriptional regulator</fullName>
    </submittedName>
</protein>
<evidence type="ECO:0000313" key="4">
    <source>
        <dbReference type="Proteomes" id="UP000323886"/>
    </source>
</evidence>
<reference evidence="3 4" key="1">
    <citation type="submission" date="2019-09" db="EMBL/GenBank/DDBJ databases">
        <title>Draft Whole-Genome sequence of Blastochloris sulfoviridis DSM 729.</title>
        <authorList>
            <person name="Meyer T.E."/>
            <person name="Kyndt J.A."/>
        </authorList>
    </citation>
    <scope>NUCLEOTIDE SEQUENCE [LARGE SCALE GENOMIC DNA]</scope>
    <source>
        <strain evidence="3 4">DSM 729</strain>
    </source>
</reference>
<evidence type="ECO:0000256" key="1">
    <source>
        <dbReference type="SAM" id="MobiDB-lite"/>
    </source>
</evidence>
<dbReference type="EMBL" id="VWPL01000001">
    <property type="protein sequence ID" value="KAA5603532.1"/>
    <property type="molecule type" value="Genomic_DNA"/>
</dbReference>
<dbReference type="Gene3D" id="1.10.10.10">
    <property type="entry name" value="Winged helix-like DNA-binding domain superfamily/Winged helix DNA-binding domain"/>
    <property type="match status" value="1"/>
</dbReference>
<organism evidence="3 4">
    <name type="scientific">Blastochloris sulfoviridis</name>
    <dbReference type="NCBI Taxonomy" id="50712"/>
    <lineage>
        <taxon>Bacteria</taxon>
        <taxon>Pseudomonadati</taxon>
        <taxon>Pseudomonadota</taxon>
        <taxon>Alphaproteobacteria</taxon>
        <taxon>Hyphomicrobiales</taxon>
        <taxon>Blastochloridaceae</taxon>
        <taxon>Blastochloris</taxon>
    </lineage>
</organism>
<dbReference type="InterPro" id="IPR036390">
    <property type="entry name" value="WH_DNA-bd_sf"/>
</dbReference>
<feature type="domain" description="HTH marR-type" evidence="2">
    <location>
        <begin position="39"/>
        <end position="170"/>
    </location>
</feature>
<dbReference type="OrthoDB" id="6331822at2"/>
<dbReference type="SUPFAM" id="SSF46785">
    <property type="entry name" value="Winged helix' DNA-binding domain"/>
    <property type="match status" value="1"/>
</dbReference>
<evidence type="ECO:0000259" key="2">
    <source>
        <dbReference type="PROSITE" id="PS50995"/>
    </source>
</evidence>
<dbReference type="InterPro" id="IPR000835">
    <property type="entry name" value="HTH_MarR-typ"/>
</dbReference>
<gene>
    <name evidence="3" type="ORF">F1193_00090</name>
</gene>
<keyword evidence="4" id="KW-1185">Reference proteome</keyword>
<dbReference type="PRINTS" id="PR00598">
    <property type="entry name" value="HTHMARR"/>
</dbReference>
<dbReference type="Pfam" id="PF12802">
    <property type="entry name" value="MarR_2"/>
    <property type="match status" value="1"/>
</dbReference>
<comment type="caution">
    <text evidence="3">The sequence shown here is derived from an EMBL/GenBank/DDBJ whole genome shotgun (WGS) entry which is preliminary data.</text>
</comment>
<sequence>MASSTEGMRRGRSTARSATVDEAEEATAGPDALDLSGLNAVVGYALRRAQLAVFEDFIARFATLDLTPAQYSVLLVIGNNPGRKQAEIAAALGIQRPNFVSMLDELERRGLAERLPSATDRRSHALVLTKAGSALLARARAMQDEQERELAQKLGPGGREMLVALLQRLM</sequence>